<accession>A0A7L4YP38</accession>
<dbReference type="GO" id="GO:0016829">
    <property type="term" value="F:lyase activity"/>
    <property type="evidence" value="ECO:0007669"/>
    <property type="project" value="UniProtKB-KW"/>
</dbReference>
<dbReference type="SMART" id="SM00797">
    <property type="entry name" value="AHS2"/>
    <property type="match status" value="1"/>
</dbReference>
<dbReference type="PANTHER" id="PTHR43309">
    <property type="entry name" value="5-OXOPROLINASE SUBUNIT C"/>
    <property type="match status" value="1"/>
</dbReference>
<protein>
    <submittedName>
        <fullName evidence="6">5-oxoprolinase/urea amidolyase family protein</fullName>
    </submittedName>
</protein>
<keyword evidence="7" id="KW-1185">Reference proteome</keyword>
<dbReference type="PANTHER" id="PTHR43309:SF3">
    <property type="entry name" value="5-OXOPROLINASE SUBUNIT C"/>
    <property type="match status" value="1"/>
</dbReference>
<dbReference type="RefSeq" id="WP_159545715.1">
    <property type="nucleotide sequence ID" value="NZ_CP047156.1"/>
</dbReference>
<dbReference type="Proteomes" id="UP000463857">
    <property type="component" value="Chromosome"/>
</dbReference>
<dbReference type="FunCoup" id="A0A7L4YP38">
    <property type="interactions" value="3"/>
</dbReference>
<gene>
    <name evidence="6" type="ORF">EK0264_11460</name>
</gene>
<name>A0A7L4YP38_9ACTN</name>
<dbReference type="InterPro" id="IPR003778">
    <property type="entry name" value="CT_A_B"/>
</dbReference>
<sequence length="286" mass="29960">MTRSLRVEAPGGRTTVQDEGRPGLAELGVGRSGAADRAAYSLANRIVGNDAGSACLELTLGGLVLTSDHATWMAVTGPRVDVRVDDEPVGSHTAFFVAAGARVAIGVPAAGLRNYLAVRGGIAVEPVLGSRSRDILGRIGPPELTAGDVLPVGATPARPPAGIDIFPFIDPSPRIELRVDPGPRIDWFTDDAWAIFSTAEYAVTFDSDRVGVRLDGPTLSRRITDELPSEGLMQGAVQIPPAGTPVVFLADQPTTGGYPVIAVVRRSALDRLAQARPGDTVRFVAR</sequence>
<dbReference type="SUPFAM" id="SSF50891">
    <property type="entry name" value="Cyclophilin-like"/>
    <property type="match status" value="1"/>
</dbReference>
<evidence type="ECO:0000313" key="6">
    <source>
        <dbReference type="EMBL" id="QHC00838.1"/>
    </source>
</evidence>
<evidence type="ECO:0000259" key="5">
    <source>
        <dbReference type="SMART" id="SM00797"/>
    </source>
</evidence>
<dbReference type="Pfam" id="PF02626">
    <property type="entry name" value="CT_A_B"/>
    <property type="match status" value="1"/>
</dbReference>
<evidence type="ECO:0000256" key="2">
    <source>
        <dbReference type="ARBA" id="ARBA00022801"/>
    </source>
</evidence>
<dbReference type="GO" id="GO:0005524">
    <property type="term" value="F:ATP binding"/>
    <property type="evidence" value="ECO:0007669"/>
    <property type="project" value="UniProtKB-KW"/>
</dbReference>
<evidence type="ECO:0000256" key="4">
    <source>
        <dbReference type="SAM" id="MobiDB-lite"/>
    </source>
</evidence>
<keyword evidence="3" id="KW-0067">ATP-binding</keyword>
<dbReference type="NCBIfam" id="TIGR00724">
    <property type="entry name" value="urea_amlyse_rel"/>
    <property type="match status" value="1"/>
</dbReference>
<keyword evidence="1" id="KW-0547">Nucleotide-binding</keyword>
<keyword evidence="6" id="KW-0456">Lyase</keyword>
<feature type="domain" description="Carboxyltransferase" evidence="5">
    <location>
        <begin position="26"/>
        <end position="286"/>
    </location>
</feature>
<evidence type="ECO:0000256" key="1">
    <source>
        <dbReference type="ARBA" id="ARBA00022741"/>
    </source>
</evidence>
<keyword evidence="2" id="KW-0378">Hydrolase</keyword>
<dbReference type="AlphaFoldDB" id="A0A7L4YP38"/>
<dbReference type="Gene3D" id="2.40.100.10">
    <property type="entry name" value="Cyclophilin-like"/>
    <property type="match status" value="1"/>
</dbReference>
<dbReference type="InterPro" id="IPR052708">
    <property type="entry name" value="PxpC"/>
</dbReference>
<feature type="region of interest" description="Disordered" evidence="4">
    <location>
        <begin position="1"/>
        <end position="25"/>
    </location>
</feature>
<dbReference type="OrthoDB" id="9768696at2"/>
<dbReference type="InterPro" id="IPR029000">
    <property type="entry name" value="Cyclophilin-like_dom_sf"/>
</dbReference>
<organism evidence="6 7">
    <name type="scientific">Epidermidibacterium keratini</name>
    <dbReference type="NCBI Taxonomy" id="1891644"/>
    <lineage>
        <taxon>Bacteria</taxon>
        <taxon>Bacillati</taxon>
        <taxon>Actinomycetota</taxon>
        <taxon>Actinomycetes</taxon>
        <taxon>Sporichthyales</taxon>
        <taxon>Sporichthyaceae</taxon>
        <taxon>Epidermidibacterium</taxon>
    </lineage>
</organism>
<dbReference type="EMBL" id="CP047156">
    <property type="protein sequence ID" value="QHC00838.1"/>
    <property type="molecule type" value="Genomic_DNA"/>
</dbReference>
<dbReference type="KEGG" id="eke:EK0264_11460"/>
<dbReference type="GO" id="GO:0016787">
    <property type="term" value="F:hydrolase activity"/>
    <property type="evidence" value="ECO:0007669"/>
    <property type="project" value="UniProtKB-KW"/>
</dbReference>
<evidence type="ECO:0000313" key="7">
    <source>
        <dbReference type="Proteomes" id="UP000463857"/>
    </source>
</evidence>
<dbReference type="InParanoid" id="A0A7L4YP38"/>
<proteinExistence type="predicted"/>
<evidence type="ECO:0000256" key="3">
    <source>
        <dbReference type="ARBA" id="ARBA00022840"/>
    </source>
</evidence>
<reference evidence="6 7" key="1">
    <citation type="journal article" date="2018" name="Int. J. Syst. Evol. Microbiol.">
        <title>Epidermidibacterium keratini gen. nov., sp. nov., a member of the family Sporichthyaceae, isolated from keratin epidermis.</title>
        <authorList>
            <person name="Lee D.G."/>
            <person name="Trujillo M.E."/>
            <person name="Kang S."/>
            <person name="Nam J.J."/>
            <person name="Kim Y.J."/>
        </authorList>
    </citation>
    <scope>NUCLEOTIDE SEQUENCE [LARGE SCALE GENOMIC DNA]</scope>
    <source>
        <strain evidence="6 7">EPI-7</strain>
    </source>
</reference>